<dbReference type="GO" id="GO:0005829">
    <property type="term" value="C:cytosol"/>
    <property type="evidence" value="ECO:0007669"/>
    <property type="project" value="TreeGrafter"/>
</dbReference>
<dbReference type="PROSITE" id="PS01232">
    <property type="entry name" value="PNP_UDP_1"/>
    <property type="match status" value="1"/>
</dbReference>
<dbReference type="PANTHER" id="PTHR43691">
    <property type="entry name" value="URIDINE PHOSPHORYLASE"/>
    <property type="match status" value="1"/>
</dbReference>
<keyword evidence="9" id="KW-1185">Reference proteome</keyword>
<dbReference type="Gene3D" id="3.40.50.1580">
    <property type="entry name" value="Nucleoside phosphorylase domain"/>
    <property type="match status" value="1"/>
</dbReference>
<dbReference type="GO" id="GO:0004850">
    <property type="term" value="F:uridine phosphorylase activity"/>
    <property type="evidence" value="ECO:0007669"/>
    <property type="project" value="UniProtKB-EC"/>
</dbReference>
<dbReference type="CDD" id="cd17767">
    <property type="entry name" value="UP_EcUdp-like"/>
    <property type="match status" value="1"/>
</dbReference>
<proteinExistence type="inferred from homology"/>
<comment type="similarity">
    <text evidence="1">Belongs to the PNP/UDP phosphorylase family.</text>
</comment>
<comment type="catalytic activity">
    <reaction evidence="6">
        <text>uridine + phosphate = alpha-D-ribose 1-phosphate + uracil</text>
        <dbReference type="Rhea" id="RHEA:24388"/>
        <dbReference type="ChEBI" id="CHEBI:16704"/>
        <dbReference type="ChEBI" id="CHEBI:17568"/>
        <dbReference type="ChEBI" id="CHEBI:43474"/>
        <dbReference type="ChEBI" id="CHEBI:57720"/>
        <dbReference type="EC" id="2.4.2.3"/>
    </reaction>
</comment>
<dbReference type="SUPFAM" id="SSF53167">
    <property type="entry name" value="Purine and uridine phosphorylases"/>
    <property type="match status" value="1"/>
</dbReference>
<gene>
    <name evidence="8" type="ORF">NE536_12655</name>
</gene>
<keyword evidence="4" id="KW-0328">Glycosyltransferase</keyword>
<evidence type="ECO:0000256" key="5">
    <source>
        <dbReference type="ARBA" id="ARBA00022679"/>
    </source>
</evidence>
<accession>A0A9X3B020</accession>
<evidence type="ECO:0000313" key="8">
    <source>
        <dbReference type="EMBL" id="MCT7946204.1"/>
    </source>
</evidence>
<dbReference type="EC" id="2.4.2.3" evidence="2"/>
<dbReference type="Proteomes" id="UP001155604">
    <property type="component" value="Unassembled WGS sequence"/>
</dbReference>
<name>A0A9X3B020_9GAMM</name>
<comment type="caution">
    <text evidence="8">The sequence shown here is derived from an EMBL/GenBank/DDBJ whole genome shotgun (WGS) entry which is preliminary data.</text>
</comment>
<dbReference type="RefSeq" id="WP_063884273.1">
    <property type="nucleotide sequence ID" value="NZ_JAMTCC010000020.1"/>
</dbReference>
<sequence length="244" mass="26147">MNLQPHIAVSADDIASRVIVCGDPARAARIAGWCENGKQVASNREFQLFNARFNGIDVTICSTGIGAASMLIALEELKQCGVTTIIRVGSAGALQHNIGLGELIIAEGAVRDEGGSLSYLPASYPAVADHALVAALLSAAKQLQSKYYLGLVRSHDSFYTDQETEICEFWHQRGVLAADMETSALLTVGRFRGLQVASILNNVVLFEQEVKEGIGQFKQVNGGMIEGEKRSAMIALQALTSHRS</sequence>
<evidence type="ECO:0000256" key="4">
    <source>
        <dbReference type="ARBA" id="ARBA00022676"/>
    </source>
</evidence>
<dbReference type="PANTHER" id="PTHR43691:SF11">
    <property type="entry name" value="FI09636P-RELATED"/>
    <property type="match status" value="1"/>
</dbReference>
<dbReference type="InterPro" id="IPR035994">
    <property type="entry name" value="Nucleoside_phosphorylase_sf"/>
</dbReference>
<keyword evidence="5" id="KW-0808">Transferase</keyword>
<dbReference type="InterPro" id="IPR018016">
    <property type="entry name" value="Nucleoside_phosphorylase_CS"/>
</dbReference>
<reference evidence="8" key="1">
    <citation type="journal article" date="2023" name="Int. J. Syst. Evol. Microbiol.">
        <title>&lt;i&gt;Shewanella septentrionalis&lt;/i&gt; sp. nov. and &lt;i&gt;Shewanella holmiensis&lt;/i&gt; sp. nov., isolated from Baltic Sea water and sediments.</title>
        <authorList>
            <person name="Martin-Rodriguez A.J."/>
            <person name="Thorell K."/>
            <person name="Joffre E."/>
            <person name="Jensie-Markopoulos S."/>
            <person name="Moore E.R.B."/>
            <person name="Sjoling A."/>
        </authorList>
    </citation>
    <scope>NUCLEOTIDE SEQUENCE</scope>
    <source>
        <strain evidence="8">SP1W3</strain>
    </source>
</reference>
<dbReference type="AlphaFoldDB" id="A0A9X3B020"/>
<evidence type="ECO:0000259" key="7">
    <source>
        <dbReference type="Pfam" id="PF01048"/>
    </source>
</evidence>
<evidence type="ECO:0000256" key="1">
    <source>
        <dbReference type="ARBA" id="ARBA00010456"/>
    </source>
</evidence>
<evidence type="ECO:0000313" key="9">
    <source>
        <dbReference type="Proteomes" id="UP001155604"/>
    </source>
</evidence>
<evidence type="ECO:0000256" key="3">
    <source>
        <dbReference type="ARBA" id="ARBA00021980"/>
    </source>
</evidence>
<organism evidence="8 9">
    <name type="scientific">Shewanella septentrionalis</name>
    <dbReference type="NCBI Taxonomy" id="2952223"/>
    <lineage>
        <taxon>Bacteria</taxon>
        <taxon>Pseudomonadati</taxon>
        <taxon>Pseudomonadota</taxon>
        <taxon>Gammaproteobacteria</taxon>
        <taxon>Alteromonadales</taxon>
        <taxon>Shewanellaceae</taxon>
        <taxon>Shewanella</taxon>
    </lineage>
</organism>
<dbReference type="Pfam" id="PF01048">
    <property type="entry name" value="PNP_UDP_1"/>
    <property type="match status" value="1"/>
</dbReference>
<evidence type="ECO:0000256" key="6">
    <source>
        <dbReference type="ARBA" id="ARBA00048447"/>
    </source>
</evidence>
<dbReference type="InterPro" id="IPR000845">
    <property type="entry name" value="Nucleoside_phosphorylase_d"/>
</dbReference>
<dbReference type="GO" id="GO:0009164">
    <property type="term" value="P:nucleoside catabolic process"/>
    <property type="evidence" value="ECO:0007669"/>
    <property type="project" value="UniProtKB-ARBA"/>
</dbReference>
<evidence type="ECO:0000256" key="2">
    <source>
        <dbReference type="ARBA" id="ARBA00011888"/>
    </source>
</evidence>
<protein>
    <recommendedName>
        <fullName evidence="3">Uridine phosphorylase</fullName>
        <ecNumber evidence="2">2.4.2.3</ecNumber>
    </recommendedName>
</protein>
<dbReference type="EMBL" id="JAMTCC010000020">
    <property type="protein sequence ID" value="MCT7946204.1"/>
    <property type="molecule type" value="Genomic_DNA"/>
</dbReference>
<feature type="domain" description="Nucleoside phosphorylase" evidence="7">
    <location>
        <begin position="17"/>
        <end position="199"/>
    </location>
</feature>